<evidence type="ECO:0000256" key="2">
    <source>
        <dbReference type="ARBA" id="ARBA00023136"/>
    </source>
</evidence>
<dbReference type="InterPro" id="IPR012338">
    <property type="entry name" value="Beta-lactam/transpept-like"/>
</dbReference>
<dbReference type="RefSeq" id="WP_192277502.1">
    <property type="nucleotide sequence ID" value="NZ_JACZDF010000001.1"/>
</dbReference>
<comment type="subcellular location">
    <subcellularLocation>
        <location evidence="1">Membrane</location>
    </subcellularLocation>
</comment>
<keyword evidence="5" id="KW-1185">Reference proteome</keyword>
<feature type="domain" description="Beta-lactamase-related" evidence="3">
    <location>
        <begin position="16"/>
        <end position="343"/>
    </location>
</feature>
<dbReference type="Pfam" id="PF00144">
    <property type="entry name" value="Beta-lactamase"/>
    <property type="match status" value="1"/>
</dbReference>
<keyword evidence="2" id="KW-0472">Membrane</keyword>
<dbReference type="SUPFAM" id="SSF56601">
    <property type="entry name" value="beta-lactamase/transpeptidase-like"/>
    <property type="match status" value="1"/>
</dbReference>
<protein>
    <submittedName>
        <fullName evidence="4">Beta-lactamase family protein</fullName>
    </submittedName>
</protein>
<evidence type="ECO:0000313" key="4">
    <source>
        <dbReference type="EMBL" id="MBD9698383.1"/>
    </source>
</evidence>
<evidence type="ECO:0000256" key="1">
    <source>
        <dbReference type="ARBA" id="ARBA00004370"/>
    </source>
</evidence>
<dbReference type="EMBL" id="JACZDF010000001">
    <property type="protein sequence ID" value="MBD9698383.1"/>
    <property type="molecule type" value="Genomic_DNA"/>
</dbReference>
<comment type="caution">
    <text evidence="4">The sequence shown here is derived from an EMBL/GenBank/DDBJ whole genome shotgun (WGS) entry which is preliminary data.</text>
</comment>
<accession>A0ABR9DN18</accession>
<dbReference type="Gene3D" id="3.40.710.10">
    <property type="entry name" value="DD-peptidase/beta-lactamase superfamily"/>
    <property type="match status" value="1"/>
</dbReference>
<evidence type="ECO:0000313" key="5">
    <source>
        <dbReference type="Proteomes" id="UP000642107"/>
    </source>
</evidence>
<dbReference type="InterPro" id="IPR001466">
    <property type="entry name" value="Beta-lactam-related"/>
</dbReference>
<gene>
    <name evidence="4" type="ORF">IGS67_02595</name>
</gene>
<evidence type="ECO:0000259" key="3">
    <source>
        <dbReference type="Pfam" id="PF00144"/>
    </source>
</evidence>
<dbReference type="InterPro" id="IPR050491">
    <property type="entry name" value="AmpC-like"/>
</dbReference>
<name>A0ABR9DN18_9MICO</name>
<organism evidence="4 5">
    <name type="scientific">Flavimobilis rhizosphaerae</name>
    <dbReference type="NCBI Taxonomy" id="2775421"/>
    <lineage>
        <taxon>Bacteria</taxon>
        <taxon>Bacillati</taxon>
        <taxon>Actinomycetota</taxon>
        <taxon>Actinomycetes</taxon>
        <taxon>Micrococcales</taxon>
        <taxon>Jonesiaceae</taxon>
        <taxon>Flavimobilis</taxon>
    </lineage>
</organism>
<sequence length="352" mass="37534">MNEHEHVAPGWDDAADTLRGLAARDRFSGVVVVEGSDGPRLRLALGVADRAAGRPVTFHDRFGTASVSKMLTAAAVLDAHVAGLLDLDAPVVDLLPAARRPRTLDPRVTVRHLLTHTSGIGDYAEEDDTQPGYVPDYAALWRTTPSVTMERPDDFLPLYTDLPPVDEPGAAFHYSNSGYVLLAALLEEVTGDAFVDRVTERVLVPTGMTSSGYLRLDEAQPDVATGYLPRRRGAPWRSNVLAVPVVGGGDGGCFLTADDATRFARALGDGTLLGGEVARLMRTPGPRIDVDASMGHGVYLLEDGALGHDGGDPGVEAYVRYDVPTDTTVVILCNGEGMLDGAWRAVREVLRG</sequence>
<dbReference type="PANTHER" id="PTHR46825:SF11">
    <property type="entry name" value="PENICILLIN-BINDING PROTEIN 4"/>
    <property type="match status" value="1"/>
</dbReference>
<dbReference type="Proteomes" id="UP000642107">
    <property type="component" value="Unassembled WGS sequence"/>
</dbReference>
<dbReference type="PANTHER" id="PTHR46825">
    <property type="entry name" value="D-ALANYL-D-ALANINE-CARBOXYPEPTIDASE/ENDOPEPTIDASE AMPH"/>
    <property type="match status" value="1"/>
</dbReference>
<proteinExistence type="predicted"/>
<reference evidence="4 5" key="1">
    <citation type="submission" date="2020-09" db="EMBL/GenBank/DDBJ databases">
        <title>Flavimobilis rhizosphaerae sp. nov., isolated from rhizosphere soil of Spartina alterniflora.</title>
        <authorList>
            <person name="Hanqin C."/>
        </authorList>
    </citation>
    <scope>NUCLEOTIDE SEQUENCE [LARGE SCALE GENOMIC DNA]</scope>
    <source>
        <strain evidence="4 5">GY 10621</strain>
    </source>
</reference>